<proteinExistence type="predicted"/>
<keyword evidence="2" id="KW-1185">Reference proteome</keyword>
<reference evidence="1" key="1">
    <citation type="journal article" date="2020" name="Stud. Mycol.">
        <title>101 Dothideomycetes genomes: a test case for predicting lifestyles and emergence of pathogens.</title>
        <authorList>
            <person name="Haridas S."/>
            <person name="Albert R."/>
            <person name="Binder M."/>
            <person name="Bloem J."/>
            <person name="Labutti K."/>
            <person name="Salamov A."/>
            <person name="Andreopoulos B."/>
            <person name="Baker S."/>
            <person name="Barry K."/>
            <person name="Bills G."/>
            <person name="Bluhm B."/>
            <person name="Cannon C."/>
            <person name="Castanera R."/>
            <person name="Culley D."/>
            <person name="Daum C."/>
            <person name="Ezra D."/>
            <person name="Gonzalez J."/>
            <person name="Henrissat B."/>
            <person name="Kuo A."/>
            <person name="Liang C."/>
            <person name="Lipzen A."/>
            <person name="Lutzoni F."/>
            <person name="Magnuson J."/>
            <person name="Mondo S."/>
            <person name="Nolan M."/>
            <person name="Ohm R."/>
            <person name="Pangilinan J."/>
            <person name="Park H.-J."/>
            <person name="Ramirez L."/>
            <person name="Alfaro M."/>
            <person name="Sun H."/>
            <person name="Tritt A."/>
            <person name="Yoshinaga Y."/>
            <person name="Zwiers L.-H."/>
            <person name="Turgeon B."/>
            <person name="Goodwin S."/>
            <person name="Spatafora J."/>
            <person name="Crous P."/>
            <person name="Grigoriev I."/>
        </authorList>
    </citation>
    <scope>NUCLEOTIDE SEQUENCE</scope>
    <source>
        <strain evidence="1">CBS 525.71</strain>
    </source>
</reference>
<comment type="caution">
    <text evidence="1">The sequence shown here is derived from an EMBL/GenBank/DDBJ whole genome shotgun (WGS) entry which is preliminary data.</text>
</comment>
<accession>A0ACB6RRZ0</accession>
<dbReference type="EMBL" id="MU006730">
    <property type="protein sequence ID" value="KAF2624544.1"/>
    <property type="molecule type" value="Genomic_DNA"/>
</dbReference>
<evidence type="ECO:0000313" key="1">
    <source>
        <dbReference type="EMBL" id="KAF2624544.1"/>
    </source>
</evidence>
<evidence type="ECO:0000313" key="2">
    <source>
        <dbReference type="Proteomes" id="UP000799754"/>
    </source>
</evidence>
<gene>
    <name evidence="1" type="ORF">BU25DRAFT_155188</name>
</gene>
<name>A0ACB6RRZ0_9PLEO</name>
<sequence>MALPMTIPGDPSDSRAHFRCQYYCNRCVQGSLVTAHELQASIAPLSIHFTRCHFQPLGECCSSAVCDALSWVSSRATGFGLINLLGILVVVLHIRLFSFMPSPLNSPVLSYLASGQLRRFLAWCSKCIERTHNLSAEQLRRKTKQ</sequence>
<dbReference type="Proteomes" id="UP000799754">
    <property type="component" value="Unassembled WGS sequence"/>
</dbReference>
<protein>
    <submittedName>
        <fullName evidence="1">Uncharacterized protein</fullName>
    </submittedName>
</protein>
<organism evidence="1 2">
    <name type="scientific">Macroventuria anomochaeta</name>
    <dbReference type="NCBI Taxonomy" id="301207"/>
    <lineage>
        <taxon>Eukaryota</taxon>
        <taxon>Fungi</taxon>
        <taxon>Dikarya</taxon>
        <taxon>Ascomycota</taxon>
        <taxon>Pezizomycotina</taxon>
        <taxon>Dothideomycetes</taxon>
        <taxon>Pleosporomycetidae</taxon>
        <taxon>Pleosporales</taxon>
        <taxon>Pleosporineae</taxon>
        <taxon>Didymellaceae</taxon>
        <taxon>Macroventuria</taxon>
    </lineage>
</organism>